<sequence>MKKKTILLAVLLLVIATSCSQKQEESANTNVITPEVEVQVSTTPTTVPEITPTITPTPKKAEDFENCERIPKFENVGYYDWYGYNVQGGTIISRHVTHDDSSWKINKMGVTMEITNPQVIDGLVYFSINGAKITMTEGAILYIDLYKDPPSYDTAYTLMFSPTTNSFLMYSSTADINQLNQGLLHIEPDPKIGISIYPDSTVSLTNIGGVTGNYQGDYCMEQDNGFTHIDAKAFNEEQCVVYTLPNGDEYGYGVNKNGEVSCMQLWMEETE</sequence>
<dbReference type="AlphaFoldDB" id="A0A7X9HS78"/>
<feature type="signal peptide" evidence="1">
    <location>
        <begin position="1"/>
        <end position="22"/>
    </location>
</feature>
<protein>
    <submittedName>
        <fullName evidence="2">Uncharacterized protein</fullName>
    </submittedName>
</protein>
<feature type="chain" id="PRO_5030762151" evidence="1">
    <location>
        <begin position="23"/>
        <end position="271"/>
    </location>
</feature>
<organism evidence="2 3">
    <name type="scientific">candidate division WWE3 bacterium</name>
    <dbReference type="NCBI Taxonomy" id="2053526"/>
    <lineage>
        <taxon>Bacteria</taxon>
        <taxon>Katanobacteria</taxon>
    </lineage>
</organism>
<dbReference type="EMBL" id="JAAZNV010000006">
    <property type="protein sequence ID" value="NMB91383.1"/>
    <property type="molecule type" value="Genomic_DNA"/>
</dbReference>
<evidence type="ECO:0000256" key="1">
    <source>
        <dbReference type="SAM" id="SignalP"/>
    </source>
</evidence>
<comment type="caution">
    <text evidence="2">The sequence shown here is derived from an EMBL/GenBank/DDBJ whole genome shotgun (WGS) entry which is preliminary data.</text>
</comment>
<proteinExistence type="predicted"/>
<keyword evidence="1" id="KW-0732">Signal</keyword>
<name>A0A7X9HS78_UNCKA</name>
<reference evidence="2 3" key="1">
    <citation type="journal article" date="2020" name="Biotechnol. Biofuels">
        <title>New insights from the biogas microbiome by comprehensive genome-resolved metagenomics of nearly 1600 species originating from multiple anaerobic digesters.</title>
        <authorList>
            <person name="Campanaro S."/>
            <person name="Treu L."/>
            <person name="Rodriguez-R L.M."/>
            <person name="Kovalovszki A."/>
            <person name="Ziels R.M."/>
            <person name="Maus I."/>
            <person name="Zhu X."/>
            <person name="Kougias P.G."/>
            <person name="Basile A."/>
            <person name="Luo G."/>
            <person name="Schluter A."/>
            <person name="Konstantinidis K.T."/>
            <person name="Angelidaki I."/>
        </authorList>
    </citation>
    <scope>NUCLEOTIDE SEQUENCE [LARGE SCALE GENOMIC DNA]</scope>
    <source>
        <strain evidence="2">AS27yjCOA_202</strain>
    </source>
</reference>
<evidence type="ECO:0000313" key="3">
    <source>
        <dbReference type="Proteomes" id="UP000590542"/>
    </source>
</evidence>
<dbReference type="PROSITE" id="PS51257">
    <property type="entry name" value="PROKAR_LIPOPROTEIN"/>
    <property type="match status" value="1"/>
</dbReference>
<accession>A0A7X9HS78</accession>
<evidence type="ECO:0000313" key="2">
    <source>
        <dbReference type="EMBL" id="NMB91383.1"/>
    </source>
</evidence>
<dbReference type="Proteomes" id="UP000590542">
    <property type="component" value="Unassembled WGS sequence"/>
</dbReference>
<gene>
    <name evidence="2" type="ORF">GYA37_00885</name>
</gene>